<dbReference type="VEuPathDB" id="VectorBase:ISCW022204"/>
<dbReference type="HOGENOM" id="CLU_2870103_0_0_1"/>
<dbReference type="VEuPathDB" id="VectorBase:ISCI022204"/>
<keyword evidence="3" id="KW-1185">Reference proteome</keyword>
<proteinExistence type="predicted"/>
<dbReference type="AlphaFoldDB" id="B7QE31"/>
<name>B7QE31_IXOSC</name>
<reference evidence="1 3" key="1">
    <citation type="submission" date="2008-03" db="EMBL/GenBank/DDBJ databases">
        <title>Annotation of Ixodes scapularis.</title>
        <authorList>
            <consortium name="Ixodes scapularis Genome Project Consortium"/>
            <person name="Caler E."/>
            <person name="Hannick L.I."/>
            <person name="Bidwell S."/>
            <person name="Joardar V."/>
            <person name="Thiagarajan M."/>
            <person name="Amedeo P."/>
            <person name="Galinsky K.J."/>
            <person name="Schobel S."/>
            <person name="Inman J."/>
            <person name="Hostetler J."/>
            <person name="Miller J."/>
            <person name="Hammond M."/>
            <person name="Megy K."/>
            <person name="Lawson D."/>
            <person name="Kodira C."/>
            <person name="Sutton G."/>
            <person name="Meyer J."/>
            <person name="Hill C.A."/>
            <person name="Birren B."/>
            <person name="Nene V."/>
            <person name="Collins F."/>
            <person name="Alarcon-Chaidez F."/>
            <person name="Wikel S."/>
            <person name="Strausberg R."/>
        </authorList>
    </citation>
    <scope>NUCLEOTIDE SEQUENCE [LARGE SCALE GENOMIC DNA]</scope>
    <source>
        <strain evidence="3">Wikel</strain>
        <strain evidence="1">Wikel colony</strain>
    </source>
</reference>
<evidence type="ECO:0000313" key="2">
    <source>
        <dbReference type="EnsemblMetazoa" id="ISCW022204-PA"/>
    </source>
</evidence>
<dbReference type="PaxDb" id="6945-B7QE31"/>
<evidence type="ECO:0000313" key="1">
    <source>
        <dbReference type="EMBL" id="EEC17103.1"/>
    </source>
</evidence>
<protein>
    <submittedName>
        <fullName evidence="1 2">Uncharacterized protein</fullName>
    </submittedName>
</protein>
<organism>
    <name type="scientific">Ixodes scapularis</name>
    <name type="common">Black-legged tick</name>
    <name type="synonym">Deer tick</name>
    <dbReference type="NCBI Taxonomy" id="6945"/>
    <lineage>
        <taxon>Eukaryota</taxon>
        <taxon>Metazoa</taxon>
        <taxon>Ecdysozoa</taxon>
        <taxon>Arthropoda</taxon>
        <taxon>Chelicerata</taxon>
        <taxon>Arachnida</taxon>
        <taxon>Acari</taxon>
        <taxon>Parasitiformes</taxon>
        <taxon>Ixodida</taxon>
        <taxon>Ixodoidea</taxon>
        <taxon>Ixodidae</taxon>
        <taxon>Ixodinae</taxon>
        <taxon>Ixodes</taxon>
    </lineage>
</organism>
<dbReference type="InParanoid" id="B7QE31"/>
<dbReference type="EMBL" id="ABJB010477367">
    <property type="status" value="NOT_ANNOTATED_CDS"/>
    <property type="molecule type" value="Genomic_DNA"/>
</dbReference>
<gene>
    <name evidence="1" type="ORF">IscW_ISCW022204</name>
</gene>
<dbReference type="Proteomes" id="UP000001555">
    <property type="component" value="Unassembled WGS sequence"/>
</dbReference>
<sequence length="64" mass="7216">MLEVELLLSTIRDPLACALEVAAIDYEETVVWQPDPQHKYVALRVRRRNGFLPPDCALVALVVV</sequence>
<evidence type="ECO:0000313" key="3">
    <source>
        <dbReference type="Proteomes" id="UP000001555"/>
    </source>
</evidence>
<reference evidence="2" key="2">
    <citation type="submission" date="2020-05" db="UniProtKB">
        <authorList>
            <consortium name="EnsemblMetazoa"/>
        </authorList>
    </citation>
    <scope>IDENTIFICATION</scope>
    <source>
        <strain evidence="2">wikel</strain>
    </source>
</reference>
<dbReference type="EMBL" id="DS918149">
    <property type="protein sequence ID" value="EEC17103.1"/>
    <property type="molecule type" value="Genomic_DNA"/>
</dbReference>
<dbReference type="EnsemblMetazoa" id="ISCW022204-RA">
    <property type="protein sequence ID" value="ISCW022204-PA"/>
    <property type="gene ID" value="ISCW022204"/>
</dbReference>
<dbReference type="EMBL" id="ABJB010229673">
    <property type="status" value="NOT_ANNOTATED_CDS"/>
    <property type="molecule type" value="Genomic_DNA"/>
</dbReference>
<accession>B7QE31</accession>